<keyword evidence="8" id="KW-0862">Zinc</keyword>
<keyword evidence="9" id="KW-0170">Cobalt</keyword>
<dbReference type="SUPFAM" id="SSF55031">
    <property type="entry name" value="Bacterial exopeptidase dimerisation domain"/>
    <property type="match status" value="1"/>
</dbReference>
<comment type="cofactor">
    <cofactor evidence="1">
        <name>Zn(2+)</name>
        <dbReference type="ChEBI" id="CHEBI:29105"/>
    </cofactor>
</comment>
<dbReference type="Pfam" id="PF01546">
    <property type="entry name" value="Peptidase_M20"/>
    <property type="match status" value="1"/>
</dbReference>
<evidence type="ECO:0000256" key="2">
    <source>
        <dbReference type="ARBA" id="ARBA00005691"/>
    </source>
</evidence>
<dbReference type="PANTHER" id="PTHR43808:SF31">
    <property type="entry name" value="N-ACETYL-L-CITRULLINE DEACETYLASE"/>
    <property type="match status" value="1"/>
</dbReference>
<dbReference type="CDD" id="cd03894">
    <property type="entry name" value="M20_ArgE"/>
    <property type="match status" value="1"/>
</dbReference>
<evidence type="ECO:0000256" key="1">
    <source>
        <dbReference type="ARBA" id="ARBA00001947"/>
    </source>
</evidence>
<dbReference type="PANTHER" id="PTHR43808">
    <property type="entry name" value="ACETYLORNITHINE DEACETYLASE"/>
    <property type="match status" value="1"/>
</dbReference>
<dbReference type="GO" id="GO:0008777">
    <property type="term" value="F:acetylornithine deacetylase activity"/>
    <property type="evidence" value="ECO:0007669"/>
    <property type="project" value="UniProtKB-EC"/>
</dbReference>
<keyword evidence="4" id="KW-0055">Arginine biosynthesis</keyword>
<evidence type="ECO:0000256" key="8">
    <source>
        <dbReference type="ARBA" id="ARBA00022833"/>
    </source>
</evidence>
<dbReference type="NCBIfam" id="NF005710">
    <property type="entry name" value="PRK07522.1"/>
    <property type="match status" value="1"/>
</dbReference>
<keyword evidence="12" id="KW-1185">Reference proteome</keyword>
<comment type="caution">
    <text evidence="11">The sequence shown here is derived from an EMBL/GenBank/DDBJ whole genome shotgun (WGS) entry which is preliminary data.</text>
</comment>
<dbReference type="InterPro" id="IPR036264">
    <property type="entry name" value="Bact_exopeptidase_dim_dom"/>
</dbReference>
<dbReference type="SUPFAM" id="SSF53187">
    <property type="entry name" value="Zn-dependent exopeptidases"/>
    <property type="match status" value="1"/>
</dbReference>
<feature type="domain" description="Peptidase M20 dimerisation" evidence="10">
    <location>
        <begin position="172"/>
        <end position="284"/>
    </location>
</feature>
<comment type="similarity">
    <text evidence="2">Belongs to the peptidase M20A family. ArgE subfamily.</text>
</comment>
<accession>A0ABU0LG27</accession>
<evidence type="ECO:0000256" key="4">
    <source>
        <dbReference type="ARBA" id="ARBA00022571"/>
    </source>
</evidence>
<dbReference type="Gene3D" id="3.40.630.10">
    <property type="entry name" value="Zn peptidases"/>
    <property type="match status" value="1"/>
</dbReference>
<proteinExistence type="inferred from homology"/>
<reference evidence="11 12" key="1">
    <citation type="submission" date="2023-07" db="EMBL/GenBank/DDBJ databases">
        <title>Genomic Encyclopedia of Type Strains, Phase IV (KMG-IV): sequencing the most valuable type-strain genomes for metagenomic binning, comparative biology and taxonomic classification.</title>
        <authorList>
            <person name="Goeker M."/>
        </authorList>
    </citation>
    <scope>NUCLEOTIDE SEQUENCE [LARGE SCALE GENOMIC DNA]</scope>
    <source>
        <strain evidence="11 12">DSM 3770</strain>
    </source>
</reference>
<evidence type="ECO:0000256" key="9">
    <source>
        <dbReference type="ARBA" id="ARBA00023285"/>
    </source>
</evidence>
<dbReference type="Pfam" id="PF07687">
    <property type="entry name" value="M20_dimer"/>
    <property type="match status" value="1"/>
</dbReference>
<dbReference type="InterPro" id="IPR050072">
    <property type="entry name" value="Peptidase_M20A"/>
</dbReference>
<keyword evidence="6" id="KW-0479">Metal-binding</keyword>
<evidence type="ECO:0000256" key="5">
    <source>
        <dbReference type="ARBA" id="ARBA00022605"/>
    </source>
</evidence>
<dbReference type="InterPro" id="IPR001261">
    <property type="entry name" value="ArgE/DapE_CS"/>
</dbReference>
<gene>
    <name evidence="11" type="ORF">QOZ94_002831</name>
</gene>
<evidence type="ECO:0000313" key="11">
    <source>
        <dbReference type="EMBL" id="MDQ0506027.1"/>
    </source>
</evidence>
<evidence type="ECO:0000256" key="6">
    <source>
        <dbReference type="ARBA" id="ARBA00022723"/>
    </source>
</evidence>
<evidence type="ECO:0000259" key="10">
    <source>
        <dbReference type="Pfam" id="PF07687"/>
    </source>
</evidence>
<name>A0ABU0LG27_XANAG</name>
<evidence type="ECO:0000256" key="7">
    <source>
        <dbReference type="ARBA" id="ARBA00022801"/>
    </source>
</evidence>
<keyword evidence="5" id="KW-0028">Amino-acid biosynthesis</keyword>
<protein>
    <submittedName>
        <fullName evidence="11">Acetylornithine deacetylase</fullName>
        <ecNumber evidence="11">3.5.1.16</ecNumber>
    </submittedName>
</protein>
<keyword evidence="7 11" id="KW-0378">Hydrolase</keyword>
<dbReference type="EMBL" id="JAUSVY010000006">
    <property type="protein sequence ID" value="MDQ0506027.1"/>
    <property type="molecule type" value="Genomic_DNA"/>
</dbReference>
<dbReference type="InterPro" id="IPR002933">
    <property type="entry name" value="Peptidase_M20"/>
</dbReference>
<sequence>MAADLTLEWLARLIGFDTTSRNSNLSLVAAVEDFFRARSVAFERVDDVAQGKAALIATIGPREVPGIVLSGHTDVVPVDGQDWTSDPFTLAARDGRLYGRGACDMKGFLAVCLGLVPEMQARTLKKPIHLALSYDEEVGCLGVRPMLAHMVARGYRPEGCIVGEPTSMQVVVGHKAKRSLRTRVTGRGGHSSRAPELVNAVEVAALIAARVTALGARLLREGRRDALYDIPTSTAHVGTLHGGTALNIVPDHAVMDWEVRALPEEDIDALVAEIIDHARTELEPAMKERAPEAGIEFHITGAIPGLSADPSAPIVTLAKRWAGRNDHAKVAYGTEAGLFVEMGAIPTVVCGPGSIAQAHQPDEYVDLTQIEACEAFVRKIIDYCG</sequence>
<organism evidence="11 12">
    <name type="scientific">Xanthobacter agilis</name>
    <dbReference type="NCBI Taxonomy" id="47492"/>
    <lineage>
        <taxon>Bacteria</taxon>
        <taxon>Pseudomonadati</taxon>
        <taxon>Pseudomonadota</taxon>
        <taxon>Alphaproteobacteria</taxon>
        <taxon>Hyphomicrobiales</taxon>
        <taxon>Xanthobacteraceae</taxon>
        <taxon>Xanthobacter</taxon>
    </lineage>
</organism>
<dbReference type="Gene3D" id="3.30.70.360">
    <property type="match status" value="1"/>
</dbReference>
<evidence type="ECO:0000313" key="12">
    <source>
        <dbReference type="Proteomes" id="UP001241747"/>
    </source>
</evidence>
<dbReference type="EC" id="3.5.1.16" evidence="11"/>
<dbReference type="NCBIfam" id="TIGR01892">
    <property type="entry name" value="AcOrn-deacetyl"/>
    <property type="match status" value="1"/>
</dbReference>
<evidence type="ECO:0000256" key="3">
    <source>
        <dbReference type="ARBA" id="ARBA00022490"/>
    </source>
</evidence>
<dbReference type="Proteomes" id="UP001241747">
    <property type="component" value="Unassembled WGS sequence"/>
</dbReference>
<dbReference type="InterPro" id="IPR011650">
    <property type="entry name" value="Peptidase_M20_dimer"/>
</dbReference>
<dbReference type="InterPro" id="IPR010169">
    <property type="entry name" value="AcOrn-deacetyl"/>
</dbReference>
<dbReference type="RefSeq" id="WP_237343882.1">
    <property type="nucleotide sequence ID" value="NZ_JABWGX010000001.1"/>
</dbReference>
<dbReference type="PROSITE" id="PS00759">
    <property type="entry name" value="ARGE_DAPE_CPG2_2"/>
    <property type="match status" value="1"/>
</dbReference>
<keyword evidence="3" id="KW-0963">Cytoplasm</keyword>